<feature type="domain" description="Translation elongation factor P/YeiP central" evidence="11">
    <location>
        <begin position="71"/>
        <end position="125"/>
    </location>
</feature>
<dbReference type="STRING" id="526218.Sterm_2275"/>
<evidence type="ECO:0000313" key="13">
    <source>
        <dbReference type="Proteomes" id="UP000000845"/>
    </source>
</evidence>
<dbReference type="PIRSF" id="PIRSF005901">
    <property type="entry name" value="EF-P"/>
    <property type="match status" value="1"/>
</dbReference>
<dbReference type="Pfam" id="PF08207">
    <property type="entry name" value="EFP_N"/>
    <property type="match status" value="1"/>
</dbReference>
<evidence type="ECO:0000256" key="5">
    <source>
        <dbReference type="ARBA" id="ARBA00022768"/>
    </source>
</evidence>
<evidence type="ECO:0000256" key="2">
    <source>
        <dbReference type="ARBA" id="ARBA00004815"/>
    </source>
</evidence>
<dbReference type="InterPro" id="IPR014722">
    <property type="entry name" value="Rib_uL2_dom2"/>
</dbReference>
<dbReference type="InterPro" id="IPR012340">
    <property type="entry name" value="NA-bd_OB-fold"/>
</dbReference>
<dbReference type="InterPro" id="IPR011768">
    <property type="entry name" value="Transl_elongation_fac_P"/>
</dbReference>
<evidence type="ECO:0000259" key="10">
    <source>
        <dbReference type="SMART" id="SM00841"/>
    </source>
</evidence>
<dbReference type="Proteomes" id="UP000000845">
    <property type="component" value="Chromosome"/>
</dbReference>
<keyword evidence="4 7" id="KW-0963">Cytoplasm</keyword>
<dbReference type="FunFam" id="2.40.50.140:FF:000004">
    <property type="entry name" value="Elongation factor P"/>
    <property type="match status" value="1"/>
</dbReference>
<sequence>MKQAMELRQGSTYRKDNVPYLILKADRHQSTSGKKARAAEMKFKIKDLISGKVQEITVLSTEMIDDIILDRNQMQFLYAMDEEYFFMDQETFDQITLSKDDLGDAVDFLIEEMVIQVLMYEGTPVGVELPNTVVREVTYTEPGLKGDTIGKATKPATVSTGYILQVPLFIKIGDKIKIDTRTGDYMERAND</sequence>
<dbReference type="KEGG" id="str:Sterm_2275"/>
<dbReference type="HAMAP" id="MF_00141">
    <property type="entry name" value="EF_P"/>
    <property type="match status" value="1"/>
</dbReference>
<dbReference type="CDD" id="cd04470">
    <property type="entry name" value="S1_EF-P_repeat_1"/>
    <property type="match status" value="1"/>
</dbReference>
<dbReference type="FunFam" id="2.40.50.140:FF:000009">
    <property type="entry name" value="Elongation factor P"/>
    <property type="match status" value="1"/>
</dbReference>
<dbReference type="RefSeq" id="WP_012861723.1">
    <property type="nucleotide sequence ID" value="NC_013517.1"/>
</dbReference>
<dbReference type="InterPro" id="IPR008991">
    <property type="entry name" value="Translation_prot_SH3-like_sf"/>
</dbReference>
<evidence type="ECO:0000256" key="3">
    <source>
        <dbReference type="ARBA" id="ARBA00009479"/>
    </source>
</evidence>
<name>D1AKL3_SEBTE</name>
<dbReference type="SMART" id="SM00841">
    <property type="entry name" value="Elong-fact-P_C"/>
    <property type="match status" value="1"/>
</dbReference>
<dbReference type="InterPro" id="IPR013185">
    <property type="entry name" value="Transl_elong_KOW-like"/>
</dbReference>
<dbReference type="InterPro" id="IPR015365">
    <property type="entry name" value="Elong-fact-P_C"/>
</dbReference>
<dbReference type="Pfam" id="PF01132">
    <property type="entry name" value="EFP"/>
    <property type="match status" value="1"/>
</dbReference>
<keyword evidence="13" id="KW-1185">Reference proteome</keyword>
<dbReference type="EMBL" id="CP001739">
    <property type="protein sequence ID" value="ACZ09129.1"/>
    <property type="molecule type" value="Genomic_DNA"/>
</dbReference>
<dbReference type="GO" id="GO:0005829">
    <property type="term" value="C:cytosol"/>
    <property type="evidence" value="ECO:0007669"/>
    <property type="project" value="UniProtKB-ARBA"/>
</dbReference>
<dbReference type="GO" id="GO:0003746">
    <property type="term" value="F:translation elongation factor activity"/>
    <property type="evidence" value="ECO:0007669"/>
    <property type="project" value="UniProtKB-UniRule"/>
</dbReference>
<dbReference type="Gene3D" id="2.40.50.140">
    <property type="entry name" value="Nucleic acid-binding proteins"/>
    <property type="match status" value="2"/>
</dbReference>
<protein>
    <recommendedName>
        <fullName evidence="7 8">Elongation factor P</fullName>
        <shortName evidence="7">EF-P</shortName>
    </recommendedName>
</protein>
<dbReference type="InterPro" id="IPR001059">
    <property type="entry name" value="Transl_elong_P/YeiP_cen"/>
</dbReference>
<dbReference type="HOGENOM" id="CLU_074944_0_1_0"/>
<evidence type="ECO:0000256" key="1">
    <source>
        <dbReference type="ARBA" id="ARBA00004496"/>
    </source>
</evidence>
<feature type="domain" description="Elongation factor P C-terminal" evidence="10">
    <location>
        <begin position="133"/>
        <end position="188"/>
    </location>
</feature>
<gene>
    <name evidence="7" type="primary">efp</name>
    <name evidence="12" type="ordered locus">Sterm_2275</name>
</gene>
<comment type="subcellular location">
    <subcellularLocation>
        <location evidence="1 7">Cytoplasm</location>
    </subcellularLocation>
</comment>
<evidence type="ECO:0000313" key="12">
    <source>
        <dbReference type="EMBL" id="ACZ09129.1"/>
    </source>
</evidence>
<dbReference type="UniPathway" id="UPA00345"/>
<dbReference type="SMART" id="SM01185">
    <property type="entry name" value="EFP"/>
    <property type="match status" value="1"/>
</dbReference>
<evidence type="ECO:0000259" key="11">
    <source>
        <dbReference type="SMART" id="SM01185"/>
    </source>
</evidence>
<dbReference type="PANTHER" id="PTHR30053">
    <property type="entry name" value="ELONGATION FACTOR P"/>
    <property type="match status" value="1"/>
</dbReference>
<evidence type="ECO:0000256" key="4">
    <source>
        <dbReference type="ARBA" id="ARBA00022490"/>
    </source>
</evidence>
<comment type="pathway">
    <text evidence="2 7">Protein biosynthesis; polypeptide chain elongation.</text>
</comment>
<keyword evidence="5 7" id="KW-0251">Elongation factor</keyword>
<dbReference type="SUPFAM" id="SSF50249">
    <property type="entry name" value="Nucleic acid-binding proteins"/>
    <property type="match status" value="2"/>
</dbReference>
<dbReference type="SUPFAM" id="SSF50104">
    <property type="entry name" value="Translation proteins SH3-like domain"/>
    <property type="match status" value="1"/>
</dbReference>
<comment type="similarity">
    <text evidence="3 7 9">Belongs to the elongation factor P family.</text>
</comment>
<evidence type="ECO:0000256" key="8">
    <source>
        <dbReference type="NCBIfam" id="TIGR00038"/>
    </source>
</evidence>
<dbReference type="PANTHER" id="PTHR30053:SF12">
    <property type="entry name" value="ELONGATION FACTOR P (EF-P) FAMILY PROTEIN"/>
    <property type="match status" value="1"/>
</dbReference>
<accession>D1AKL3</accession>
<organism evidence="12 13">
    <name type="scientific">Sebaldella termitidis (strain ATCC 33386 / NCTC 11300)</name>
    <dbReference type="NCBI Taxonomy" id="526218"/>
    <lineage>
        <taxon>Bacteria</taxon>
        <taxon>Fusobacteriati</taxon>
        <taxon>Fusobacteriota</taxon>
        <taxon>Fusobacteriia</taxon>
        <taxon>Fusobacteriales</taxon>
        <taxon>Leptotrichiaceae</taxon>
        <taxon>Sebaldella</taxon>
    </lineage>
</organism>
<dbReference type="eggNOG" id="COG0231">
    <property type="taxonomic scope" value="Bacteria"/>
</dbReference>
<dbReference type="NCBIfam" id="TIGR00038">
    <property type="entry name" value="efp"/>
    <property type="match status" value="1"/>
</dbReference>
<reference evidence="13" key="1">
    <citation type="submission" date="2009-09" db="EMBL/GenBank/DDBJ databases">
        <title>The complete chromosome of Sebaldella termitidis ATCC 33386.</title>
        <authorList>
            <consortium name="US DOE Joint Genome Institute (JGI-PGF)"/>
            <person name="Lucas S."/>
            <person name="Copeland A."/>
            <person name="Lapidus A."/>
            <person name="Glavina del Rio T."/>
            <person name="Dalin E."/>
            <person name="Tice H."/>
            <person name="Bruce D."/>
            <person name="Goodwin L."/>
            <person name="Pitluck S."/>
            <person name="Kyrpides N."/>
            <person name="Mavromatis K."/>
            <person name="Ivanova N."/>
            <person name="Mikhailova N."/>
            <person name="Sims D."/>
            <person name="Meincke L."/>
            <person name="Brettin T."/>
            <person name="Detter J.C."/>
            <person name="Han C."/>
            <person name="Larimer F."/>
            <person name="Land M."/>
            <person name="Hauser L."/>
            <person name="Markowitz V."/>
            <person name="Cheng J.F."/>
            <person name="Hugenholtz P."/>
            <person name="Woyke T."/>
            <person name="Wu D."/>
            <person name="Eisen J.A."/>
        </authorList>
    </citation>
    <scope>NUCLEOTIDE SEQUENCE [LARGE SCALE GENOMIC DNA]</scope>
    <source>
        <strain evidence="13">ATCC 33386 / NCTC 11300</strain>
    </source>
</reference>
<dbReference type="PROSITE" id="PS01275">
    <property type="entry name" value="EFP"/>
    <property type="match status" value="1"/>
</dbReference>
<proteinExistence type="inferred from homology"/>
<dbReference type="Pfam" id="PF09285">
    <property type="entry name" value="Elong-fact-P_C"/>
    <property type="match status" value="1"/>
</dbReference>
<dbReference type="NCBIfam" id="NF001810">
    <property type="entry name" value="PRK00529.1"/>
    <property type="match status" value="1"/>
</dbReference>
<dbReference type="InterPro" id="IPR013852">
    <property type="entry name" value="Transl_elong_P/YeiP_CS"/>
</dbReference>
<evidence type="ECO:0000256" key="9">
    <source>
        <dbReference type="RuleBase" id="RU004389"/>
    </source>
</evidence>
<keyword evidence="6 7" id="KW-0648">Protein biosynthesis</keyword>
<dbReference type="Gene3D" id="2.30.30.30">
    <property type="match status" value="1"/>
</dbReference>
<dbReference type="InterPro" id="IPR020599">
    <property type="entry name" value="Transl_elong_fac_P/YeiP"/>
</dbReference>
<dbReference type="AlphaFoldDB" id="D1AKL3"/>
<dbReference type="GO" id="GO:0043043">
    <property type="term" value="P:peptide biosynthetic process"/>
    <property type="evidence" value="ECO:0007669"/>
    <property type="project" value="InterPro"/>
</dbReference>
<evidence type="ECO:0000256" key="7">
    <source>
        <dbReference type="HAMAP-Rule" id="MF_00141"/>
    </source>
</evidence>
<dbReference type="CDD" id="cd05794">
    <property type="entry name" value="S1_EF-P_repeat_2"/>
    <property type="match status" value="1"/>
</dbReference>
<evidence type="ECO:0000256" key="6">
    <source>
        <dbReference type="ARBA" id="ARBA00022917"/>
    </source>
</evidence>
<comment type="function">
    <text evidence="7">Involved in peptide bond synthesis. Stimulates efficient translation and peptide-bond synthesis on native or reconstituted 70S ribosomes in vitro. Probably functions indirectly by altering the affinity of the ribosome for aminoacyl-tRNA, thus increasing their reactivity as acceptors for peptidyl transferase.</text>
</comment>
<reference evidence="12 13" key="2">
    <citation type="journal article" date="2010" name="Stand. Genomic Sci.">
        <title>Complete genome sequence of Sebaldella termitidis type strain (NCTC 11300).</title>
        <authorList>
            <person name="Harmon-Smith M."/>
            <person name="Celia L."/>
            <person name="Chertkov O."/>
            <person name="Lapidus A."/>
            <person name="Copeland A."/>
            <person name="Glavina Del Rio T."/>
            <person name="Nolan M."/>
            <person name="Lucas S."/>
            <person name="Tice H."/>
            <person name="Cheng J.F."/>
            <person name="Han C."/>
            <person name="Detter J.C."/>
            <person name="Bruce D."/>
            <person name="Goodwin L."/>
            <person name="Pitluck S."/>
            <person name="Pati A."/>
            <person name="Liolios K."/>
            <person name="Ivanova N."/>
            <person name="Mavromatis K."/>
            <person name="Mikhailova N."/>
            <person name="Chen A."/>
            <person name="Palaniappan K."/>
            <person name="Land M."/>
            <person name="Hauser L."/>
            <person name="Chang Y.J."/>
            <person name="Jeffries C.D."/>
            <person name="Brettin T."/>
            <person name="Goker M."/>
            <person name="Beck B."/>
            <person name="Bristow J."/>
            <person name="Eisen J.A."/>
            <person name="Markowitz V."/>
            <person name="Hugenholtz P."/>
            <person name="Kyrpides N.C."/>
            <person name="Klenk H.P."/>
            <person name="Chen F."/>
        </authorList>
    </citation>
    <scope>NUCLEOTIDE SEQUENCE [LARGE SCALE GENOMIC DNA]</scope>
    <source>
        <strain evidence="13">ATCC 33386 / NCTC 11300</strain>
    </source>
</reference>